<dbReference type="OrthoDB" id="9811902at2"/>
<dbReference type="PANTHER" id="PTHR45947">
    <property type="entry name" value="SULFOQUINOVOSYL TRANSFERASE SQD2"/>
    <property type="match status" value="1"/>
</dbReference>
<evidence type="ECO:0000313" key="2">
    <source>
        <dbReference type="EMBL" id="EUJ25222.1"/>
    </source>
</evidence>
<dbReference type="CDD" id="cd03794">
    <property type="entry name" value="GT4_WbuB-like"/>
    <property type="match status" value="1"/>
</dbReference>
<dbReference type="InterPro" id="IPR001296">
    <property type="entry name" value="Glyco_trans_1"/>
</dbReference>
<feature type="domain" description="Glycosyl transferase family 1" evidence="1">
    <location>
        <begin position="45"/>
        <end position="208"/>
    </location>
</feature>
<dbReference type="PATRIC" id="fig|1265820.5.peg.3596"/>
<dbReference type="SUPFAM" id="SSF53756">
    <property type="entry name" value="UDP-Glycosyltransferase/glycogen phosphorylase"/>
    <property type="match status" value="1"/>
</dbReference>
<dbReference type="InterPro" id="IPR050194">
    <property type="entry name" value="Glycosyltransferase_grp1"/>
</dbReference>
<dbReference type="GO" id="GO:0016758">
    <property type="term" value="F:hexosyltransferase activity"/>
    <property type="evidence" value="ECO:0007669"/>
    <property type="project" value="TreeGrafter"/>
</dbReference>
<dbReference type="Gene3D" id="3.40.50.2000">
    <property type="entry name" value="Glycogen Phosphorylase B"/>
    <property type="match status" value="2"/>
</dbReference>
<dbReference type="EMBL" id="AODE01000048">
    <property type="protein sequence ID" value="EUJ25222.1"/>
    <property type="molecule type" value="Genomic_DNA"/>
</dbReference>
<proteinExistence type="predicted"/>
<reference evidence="2 3" key="1">
    <citation type="journal article" date="2014" name="Int. J. Syst. Evol. Microbiol.">
        <title>Listeria floridensis sp. nov., Listeria aquatica sp. nov., Listeria cornellensis sp. nov., Listeria riparia sp. nov. and Listeria grandensis sp. nov., from agricultural and natural environments.</title>
        <authorList>
            <person name="den Bakker H.C."/>
            <person name="Warchocki S."/>
            <person name="Wright E.M."/>
            <person name="Allred A.F."/>
            <person name="Ahlstrom C."/>
            <person name="Manuel C.S."/>
            <person name="Stasiewicz M.J."/>
            <person name="Burrell A."/>
            <person name="Roof S."/>
            <person name="Strawn L."/>
            <person name="Fortes E.D."/>
            <person name="Nightingale K.K."/>
            <person name="Kephart D."/>
            <person name="Wiedmann M."/>
        </authorList>
    </citation>
    <scope>NUCLEOTIDE SEQUENCE [LARGE SCALE GENOMIC DNA]</scope>
    <source>
        <strain evidence="3">FSL F6-969</strain>
    </source>
</reference>
<dbReference type="RefSeq" id="WP_036082434.1">
    <property type="nucleotide sequence ID" value="NZ_AODE01000048.1"/>
</dbReference>
<comment type="caution">
    <text evidence="2">The sequence shown here is derived from an EMBL/GenBank/DDBJ whole genome shotgun (WGS) entry which is preliminary data.</text>
</comment>
<dbReference type="AlphaFoldDB" id="W7BH18"/>
<organism evidence="2 3">
    <name type="scientific">Listeria cornellensis FSL F6-0969</name>
    <dbReference type="NCBI Taxonomy" id="1265820"/>
    <lineage>
        <taxon>Bacteria</taxon>
        <taxon>Bacillati</taxon>
        <taxon>Bacillota</taxon>
        <taxon>Bacilli</taxon>
        <taxon>Bacillales</taxon>
        <taxon>Listeriaceae</taxon>
        <taxon>Listeria</taxon>
    </lineage>
</organism>
<dbReference type="PANTHER" id="PTHR45947:SF3">
    <property type="entry name" value="SULFOQUINOVOSYL TRANSFERASE SQD2"/>
    <property type="match status" value="1"/>
</dbReference>
<gene>
    <name evidence="2" type="ORF">PCORN_18249</name>
</gene>
<dbReference type="STRING" id="1265820.PCORN_18249"/>
<evidence type="ECO:0000313" key="3">
    <source>
        <dbReference type="Proteomes" id="UP000019254"/>
    </source>
</evidence>
<protein>
    <submittedName>
        <fullName evidence="2">Group 1 glycosyl transferase</fullName>
    </submittedName>
</protein>
<dbReference type="Proteomes" id="UP000019254">
    <property type="component" value="Unassembled WGS sequence"/>
</dbReference>
<evidence type="ECO:0000259" key="1">
    <source>
        <dbReference type="Pfam" id="PF00534"/>
    </source>
</evidence>
<keyword evidence="3" id="KW-1185">Reference proteome</keyword>
<sequence length="236" mass="26696">MTEGIIETGIDPNKITMVSNLSDLNLFDLEKNYVNEQRVWLKEFQLENKFFLLHLGAMGEANGLDYLVEAAKILKEKKQEDIKIVIGGDGKSKPRLEEYCAKHELTNVIFLGHVPRSDVPMITSFANITMTCFKPIPILATNSPNKFFDSMAAGKPIIVNSNGWTKDIVENYGIGYYVNPEKPQDLADLLINLETERELLAELQPRIRQIAEEHYSAEKLANKVEQILVGSLERSK</sequence>
<name>W7BH18_9LIST</name>
<accession>W7BH18</accession>
<keyword evidence="2" id="KW-0808">Transferase</keyword>
<dbReference type="Pfam" id="PF00534">
    <property type="entry name" value="Glycos_transf_1"/>
    <property type="match status" value="1"/>
</dbReference>